<evidence type="ECO:0008006" key="4">
    <source>
        <dbReference type="Google" id="ProtNLM"/>
    </source>
</evidence>
<dbReference type="RefSeq" id="WP_343993062.1">
    <property type="nucleotide sequence ID" value="NZ_BAAANB010000021.1"/>
</dbReference>
<evidence type="ECO:0000313" key="3">
    <source>
        <dbReference type="Proteomes" id="UP001501285"/>
    </source>
</evidence>
<proteinExistence type="predicted"/>
<comment type="caution">
    <text evidence="2">The sequence shown here is derived from an EMBL/GenBank/DDBJ whole genome shotgun (WGS) entry which is preliminary data.</text>
</comment>
<dbReference type="Proteomes" id="UP001501285">
    <property type="component" value="Unassembled WGS sequence"/>
</dbReference>
<evidence type="ECO:0000256" key="1">
    <source>
        <dbReference type="SAM" id="MobiDB-lite"/>
    </source>
</evidence>
<protein>
    <recommendedName>
        <fullName evidence="4">Helix-turn-helix DNA binding domain protein</fullName>
    </recommendedName>
</protein>
<keyword evidence="3" id="KW-1185">Reference proteome</keyword>
<name>A0ABN2UGZ3_9MICO</name>
<evidence type="ECO:0000313" key="2">
    <source>
        <dbReference type="EMBL" id="GAA2037471.1"/>
    </source>
</evidence>
<accession>A0ABN2UGZ3</accession>
<reference evidence="2 3" key="1">
    <citation type="journal article" date="2019" name="Int. J. Syst. Evol. Microbiol.">
        <title>The Global Catalogue of Microorganisms (GCM) 10K type strain sequencing project: providing services to taxonomists for standard genome sequencing and annotation.</title>
        <authorList>
            <consortium name="The Broad Institute Genomics Platform"/>
            <consortium name="The Broad Institute Genome Sequencing Center for Infectious Disease"/>
            <person name="Wu L."/>
            <person name="Ma J."/>
        </authorList>
    </citation>
    <scope>NUCLEOTIDE SEQUENCE [LARGE SCALE GENOMIC DNA]</scope>
    <source>
        <strain evidence="2 3">JCM 14283</strain>
    </source>
</reference>
<organism evidence="2 3">
    <name type="scientific">Terrabacter terrae</name>
    <dbReference type="NCBI Taxonomy" id="318434"/>
    <lineage>
        <taxon>Bacteria</taxon>
        <taxon>Bacillati</taxon>
        <taxon>Actinomycetota</taxon>
        <taxon>Actinomycetes</taxon>
        <taxon>Micrococcales</taxon>
        <taxon>Intrasporangiaceae</taxon>
        <taxon>Terrabacter</taxon>
    </lineage>
</organism>
<gene>
    <name evidence="2" type="ORF">GCM10009740_31610</name>
</gene>
<sequence>MTARQPRDTQLRCDDCGYTTKVTSAGIARKALDRHSCDLTRERAARTERRLAKASASGPEAPCQHDNRHQHGDRARYTLDGCRCRACRDANVAYNRQLARRHLYGRPPLVDANPARDHVRALQAAGMGWKRIAEAAGLDHSVITKLIYGARGRKPSVTIQPASAEKILAVRLELAPAAVVDSIGSARRVQALLCLGWSVPRIAEAAGVDRQAIDRALRGGSVLASTRNAIRDVYDRLWNATPPQAEKSDRIAATRARRRAAASGWVPPLAWDDDSIDDPTATPDLGDTRTTNRGRNTEDLVEDVEFLLDEQPLATAQQLADRLGYRDRTAIQNALRRAGRQDLLDQLARNARLNQEGTAA</sequence>
<feature type="region of interest" description="Disordered" evidence="1">
    <location>
        <begin position="271"/>
        <end position="296"/>
    </location>
</feature>
<dbReference type="EMBL" id="BAAANB010000021">
    <property type="protein sequence ID" value="GAA2037471.1"/>
    <property type="molecule type" value="Genomic_DNA"/>
</dbReference>